<dbReference type="RefSeq" id="WP_014559837.1">
    <property type="nucleotide sequence ID" value="NC_017464.1"/>
</dbReference>
<sequence>MATFFSYLLLLYLCLYQITNERYASFYKENLIVQIDLVIYSDKNTFRIARNFDRINKNEKFQVIVKSKSDVRLVILNKSRIDCNFLSNIFINSNRTYYLPSPKEYFSFDGLNKSEEIYIVIFQRNYKHSDLLLKPSSDCTYKWEFINSQFNDLLSIKSKPVPPILQLSGNIRTSELSEEIEGENVIIKKYSFDVE</sequence>
<name>I0AI75_IGNAJ</name>
<organism evidence="1 2">
    <name type="scientific">Ignavibacterium album (strain DSM 19864 / JCM 16511 / NBRC 101810 / Mat9-16)</name>
    <dbReference type="NCBI Taxonomy" id="945713"/>
    <lineage>
        <taxon>Bacteria</taxon>
        <taxon>Pseudomonadati</taxon>
        <taxon>Ignavibacteriota</taxon>
        <taxon>Ignavibacteria</taxon>
        <taxon>Ignavibacteriales</taxon>
        <taxon>Ignavibacteriaceae</taxon>
        <taxon>Ignavibacterium</taxon>
    </lineage>
</organism>
<evidence type="ECO:0000313" key="2">
    <source>
        <dbReference type="Proteomes" id="UP000007394"/>
    </source>
</evidence>
<dbReference type="EMBL" id="CP003418">
    <property type="protein sequence ID" value="AFH48682.1"/>
    <property type="molecule type" value="Genomic_DNA"/>
</dbReference>
<reference evidence="1 2" key="1">
    <citation type="journal article" date="2012" name="Front. Microbiol.">
        <title>Complete genome of Ignavibacterium album, a metabolically versatile, flagellated, facultative anaerobe from the phylum Chlorobi.</title>
        <authorList>
            <person name="Liu Z."/>
            <person name="Frigaard N.-U."/>
            <person name="Vogl K."/>
            <person name="Iino T."/>
            <person name="Ohkuma M."/>
            <person name="Overmann J."/>
            <person name="Bryant D.A."/>
        </authorList>
    </citation>
    <scope>NUCLEOTIDE SEQUENCE [LARGE SCALE GENOMIC DNA]</scope>
    <source>
        <strain evidence="2">DSM 19864 / JCM 16511 / NBRC 101810 / Mat9-16</strain>
    </source>
</reference>
<proteinExistence type="predicted"/>
<accession>I0AI75</accession>
<dbReference type="Proteomes" id="UP000007394">
    <property type="component" value="Chromosome"/>
</dbReference>
<dbReference type="HOGENOM" id="CLU_1394702_0_0_10"/>
<protein>
    <recommendedName>
        <fullName evidence="3">DUF4384 domain-containing protein</fullName>
    </recommendedName>
</protein>
<dbReference type="KEGG" id="ial:IALB_0970"/>
<keyword evidence="2" id="KW-1185">Reference proteome</keyword>
<evidence type="ECO:0008006" key="3">
    <source>
        <dbReference type="Google" id="ProtNLM"/>
    </source>
</evidence>
<evidence type="ECO:0000313" key="1">
    <source>
        <dbReference type="EMBL" id="AFH48682.1"/>
    </source>
</evidence>
<dbReference type="AlphaFoldDB" id="I0AI75"/>
<gene>
    <name evidence="1" type="ordered locus">IALB_0970</name>
</gene>
<dbReference type="STRING" id="945713.IALB_0970"/>